<proteinExistence type="predicted"/>
<evidence type="ECO:0000313" key="2">
    <source>
        <dbReference type="Proteomes" id="UP000471705"/>
    </source>
</evidence>
<dbReference type="SUPFAM" id="SSF52540">
    <property type="entry name" value="P-loop containing nucleoside triphosphate hydrolases"/>
    <property type="match status" value="1"/>
</dbReference>
<dbReference type="InterPro" id="IPR027417">
    <property type="entry name" value="P-loop_NTPase"/>
</dbReference>
<evidence type="ECO:0000313" key="1">
    <source>
        <dbReference type="EMBL" id="NEK19924.1"/>
    </source>
</evidence>
<dbReference type="Gene3D" id="3.40.50.300">
    <property type="entry name" value="P-loop containing nucleotide triphosphate hydrolases"/>
    <property type="match status" value="1"/>
</dbReference>
<accession>A0A7K3VSR6</accession>
<dbReference type="Proteomes" id="UP000471705">
    <property type="component" value="Unassembled WGS sequence"/>
</dbReference>
<name>A0A7K3VSR6_RHILE</name>
<dbReference type="AlphaFoldDB" id="A0A7K3VSR6"/>
<sequence length="172" mass="19265">MPLVILTGASGAGKTTIAEAIERLHGHEIDVYYKDRIGVPPVHEMIDKFGSVEGWQRAATFEWMARLSPLLLEGRSVLFEGQSRLSFLTEAVEHAGIKSHSCILIDCDDETRTRRLSIDRGQSELANPDMMNWAAFLRNEASAYGCKILDTSNLTLEQGVERVLRELRRGHV</sequence>
<gene>
    <name evidence="1" type="ORF">GR257_34760</name>
</gene>
<dbReference type="EMBL" id="WUFV01000034">
    <property type="protein sequence ID" value="NEK19924.1"/>
    <property type="molecule type" value="Genomic_DNA"/>
</dbReference>
<protein>
    <submittedName>
        <fullName evidence="1">AAA family ATPase</fullName>
    </submittedName>
</protein>
<organism evidence="1 2">
    <name type="scientific">Rhizobium leguminosarum</name>
    <dbReference type="NCBI Taxonomy" id="384"/>
    <lineage>
        <taxon>Bacteria</taxon>
        <taxon>Pseudomonadati</taxon>
        <taxon>Pseudomonadota</taxon>
        <taxon>Alphaproteobacteria</taxon>
        <taxon>Hyphomicrobiales</taxon>
        <taxon>Rhizobiaceae</taxon>
        <taxon>Rhizobium/Agrobacterium group</taxon>
        <taxon>Rhizobium</taxon>
    </lineage>
</organism>
<comment type="caution">
    <text evidence="1">The sequence shown here is derived from an EMBL/GenBank/DDBJ whole genome shotgun (WGS) entry which is preliminary data.</text>
</comment>
<dbReference type="RefSeq" id="WP_130793054.1">
    <property type="nucleotide sequence ID" value="NZ_JBGEWV010000001.1"/>
</dbReference>
<dbReference type="Pfam" id="PF13238">
    <property type="entry name" value="AAA_18"/>
    <property type="match status" value="1"/>
</dbReference>
<reference evidence="1 2" key="1">
    <citation type="submission" date="2019-12" db="EMBL/GenBank/DDBJ databases">
        <title>Rhizobium genotypes associated with high levels of biological nitrogen fixation by grain legumes in a temperate-maritime cropping system.</title>
        <authorList>
            <person name="Maluk M."/>
            <person name="Francesc Ferrando Molina F."/>
            <person name="Lopez Del Egido L."/>
            <person name="Lafos M."/>
            <person name="Langarica-Fuentes A."/>
            <person name="Gebre Yohannes G."/>
            <person name="Young M.W."/>
            <person name="Martin P."/>
            <person name="Gantlett R."/>
            <person name="Kenicer G."/>
            <person name="Hawes C."/>
            <person name="Begg G.S."/>
            <person name="Quilliam R.S."/>
            <person name="Squire G.R."/>
            <person name="Poole P.S."/>
            <person name="Young P.W."/>
            <person name="Iannetta P.M."/>
            <person name="James E.K."/>
        </authorList>
    </citation>
    <scope>NUCLEOTIDE SEQUENCE [LARGE SCALE GENOMIC DNA]</scope>
    <source>
        <strain evidence="1 2">JHI54</strain>
    </source>
</reference>